<dbReference type="OrthoDB" id="9887256at2"/>
<feature type="transmembrane region" description="Helical" evidence="1">
    <location>
        <begin position="25"/>
        <end position="43"/>
    </location>
</feature>
<evidence type="ECO:0000313" key="3">
    <source>
        <dbReference type="Proteomes" id="UP000538666"/>
    </source>
</evidence>
<keyword evidence="1" id="KW-0472">Membrane</keyword>
<name>A0A841JVI0_9BACT</name>
<keyword evidence="1" id="KW-0812">Transmembrane</keyword>
<gene>
    <name evidence="2" type="ORF">HNQ77_003350</name>
</gene>
<organism evidence="2 3">
    <name type="scientific">Silvibacterium bohemicum</name>
    <dbReference type="NCBI Taxonomy" id="1577686"/>
    <lineage>
        <taxon>Bacteria</taxon>
        <taxon>Pseudomonadati</taxon>
        <taxon>Acidobacteriota</taxon>
        <taxon>Terriglobia</taxon>
        <taxon>Terriglobales</taxon>
        <taxon>Acidobacteriaceae</taxon>
        <taxon>Silvibacterium</taxon>
    </lineage>
</organism>
<keyword evidence="3" id="KW-1185">Reference proteome</keyword>
<dbReference type="EMBL" id="JACHEK010000006">
    <property type="protein sequence ID" value="MBB6145392.1"/>
    <property type="molecule type" value="Genomic_DNA"/>
</dbReference>
<accession>A0A841JVI0</accession>
<dbReference type="RefSeq" id="WP_156186145.1">
    <property type="nucleotide sequence ID" value="NZ_JACHEK010000006.1"/>
</dbReference>
<sequence length="116" mass="12980">MSAEEFSVERDYPQAWARRRTRRRIAFCLLVIAGILLIFGGAGSMRDLAWAPIPLGLIFPVLIMANLVWSWSLLLRCPRCGKRFMASRRGGLTGSDPFAKSCMSCGLALRMSRQSL</sequence>
<evidence type="ECO:0000256" key="1">
    <source>
        <dbReference type="SAM" id="Phobius"/>
    </source>
</evidence>
<dbReference type="AlphaFoldDB" id="A0A841JVI0"/>
<reference evidence="2 3" key="1">
    <citation type="submission" date="2020-08" db="EMBL/GenBank/DDBJ databases">
        <title>Genomic Encyclopedia of Type Strains, Phase IV (KMG-IV): sequencing the most valuable type-strain genomes for metagenomic binning, comparative biology and taxonomic classification.</title>
        <authorList>
            <person name="Goeker M."/>
        </authorList>
    </citation>
    <scope>NUCLEOTIDE SEQUENCE [LARGE SCALE GENOMIC DNA]</scope>
    <source>
        <strain evidence="2 3">DSM 103733</strain>
    </source>
</reference>
<keyword evidence="1" id="KW-1133">Transmembrane helix</keyword>
<feature type="transmembrane region" description="Helical" evidence="1">
    <location>
        <begin position="49"/>
        <end position="75"/>
    </location>
</feature>
<proteinExistence type="predicted"/>
<dbReference type="Proteomes" id="UP000538666">
    <property type="component" value="Unassembled WGS sequence"/>
</dbReference>
<comment type="caution">
    <text evidence="2">The sequence shown here is derived from an EMBL/GenBank/DDBJ whole genome shotgun (WGS) entry which is preliminary data.</text>
</comment>
<protein>
    <submittedName>
        <fullName evidence="2">Uncharacterized protein</fullName>
    </submittedName>
</protein>
<evidence type="ECO:0000313" key="2">
    <source>
        <dbReference type="EMBL" id="MBB6145392.1"/>
    </source>
</evidence>